<dbReference type="RefSeq" id="WP_091567993.1">
    <property type="nucleotide sequence ID" value="NZ_FNHP01000003.1"/>
</dbReference>
<evidence type="ECO:0000313" key="5">
    <source>
        <dbReference type="Proteomes" id="UP000198552"/>
    </source>
</evidence>
<dbReference type="GO" id="GO:0000160">
    <property type="term" value="P:phosphorelay signal transduction system"/>
    <property type="evidence" value="ECO:0007669"/>
    <property type="project" value="InterPro"/>
</dbReference>
<dbReference type="InterPro" id="IPR001789">
    <property type="entry name" value="Sig_transdc_resp-reg_receiver"/>
</dbReference>
<dbReference type="SUPFAM" id="SSF52172">
    <property type="entry name" value="CheY-like"/>
    <property type="match status" value="1"/>
</dbReference>
<evidence type="ECO:0000259" key="3">
    <source>
        <dbReference type="PROSITE" id="PS50110"/>
    </source>
</evidence>
<gene>
    <name evidence="4" type="ORF">SAMN05428957_103177</name>
</gene>
<sequence>MTPDVLLVDDNPDACALLAELLQMQNYDVRSASTGAQALALMRERPAQLLLLDQNLPDMDGSALAQQLRALAEAQGRRCVAIAITGMASGRAGAVLPGFDHVLGKPLDFDAFDAVLEQSRAALG</sequence>
<dbReference type="PANTHER" id="PTHR44591">
    <property type="entry name" value="STRESS RESPONSE REGULATOR PROTEIN 1"/>
    <property type="match status" value="1"/>
</dbReference>
<feature type="domain" description="Response regulatory" evidence="3">
    <location>
        <begin position="4"/>
        <end position="120"/>
    </location>
</feature>
<dbReference type="EMBL" id="FNHP01000003">
    <property type="protein sequence ID" value="SDM20889.1"/>
    <property type="molecule type" value="Genomic_DNA"/>
</dbReference>
<dbReference type="InterPro" id="IPR011006">
    <property type="entry name" value="CheY-like_superfamily"/>
</dbReference>
<organism evidence="4 5">
    <name type="scientific">Oryzisolibacter propanilivorax</name>
    <dbReference type="NCBI Taxonomy" id="1527607"/>
    <lineage>
        <taxon>Bacteria</taxon>
        <taxon>Pseudomonadati</taxon>
        <taxon>Pseudomonadota</taxon>
        <taxon>Betaproteobacteria</taxon>
        <taxon>Burkholderiales</taxon>
        <taxon>Comamonadaceae</taxon>
        <taxon>Oryzisolibacter</taxon>
    </lineage>
</organism>
<dbReference type="PROSITE" id="PS50110">
    <property type="entry name" value="RESPONSE_REGULATORY"/>
    <property type="match status" value="1"/>
</dbReference>
<accession>A0A1G9RC55</accession>
<dbReference type="OrthoDB" id="9179585at2"/>
<dbReference type="InterPro" id="IPR050595">
    <property type="entry name" value="Bact_response_regulator"/>
</dbReference>
<keyword evidence="1 2" id="KW-0597">Phosphoprotein</keyword>
<dbReference type="Pfam" id="PF00072">
    <property type="entry name" value="Response_reg"/>
    <property type="match status" value="1"/>
</dbReference>
<protein>
    <submittedName>
        <fullName evidence="4">Response regulator receiver domain-containing protein</fullName>
    </submittedName>
</protein>
<reference evidence="5" key="1">
    <citation type="submission" date="2016-10" db="EMBL/GenBank/DDBJ databases">
        <authorList>
            <person name="Varghese N."/>
            <person name="Submissions S."/>
        </authorList>
    </citation>
    <scope>NUCLEOTIDE SEQUENCE [LARGE SCALE GENOMIC DNA]</scope>
    <source>
        <strain evidence="5">EPL6</strain>
    </source>
</reference>
<dbReference type="PANTHER" id="PTHR44591:SF3">
    <property type="entry name" value="RESPONSE REGULATORY DOMAIN-CONTAINING PROTEIN"/>
    <property type="match status" value="1"/>
</dbReference>
<keyword evidence="5" id="KW-1185">Reference proteome</keyword>
<evidence type="ECO:0000256" key="1">
    <source>
        <dbReference type="ARBA" id="ARBA00022553"/>
    </source>
</evidence>
<dbReference type="Gene3D" id="3.40.50.2300">
    <property type="match status" value="1"/>
</dbReference>
<dbReference type="SMART" id="SM00448">
    <property type="entry name" value="REC"/>
    <property type="match status" value="1"/>
</dbReference>
<name>A0A1G9RC55_9BURK</name>
<evidence type="ECO:0000256" key="2">
    <source>
        <dbReference type="PROSITE-ProRule" id="PRU00169"/>
    </source>
</evidence>
<proteinExistence type="predicted"/>
<dbReference type="STRING" id="1527607.SAMN05428957_103177"/>
<dbReference type="AlphaFoldDB" id="A0A1G9RC55"/>
<evidence type="ECO:0000313" key="4">
    <source>
        <dbReference type="EMBL" id="SDM20889.1"/>
    </source>
</evidence>
<dbReference type="Proteomes" id="UP000198552">
    <property type="component" value="Unassembled WGS sequence"/>
</dbReference>
<feature type="modified residue" description="4-aspartylphosphate" evidence="2">
    <location>
        <position position="53"/>
    </location>
</feature>